<comment type="similarity">
    <text evidence="1">Belongs to the bactofilin family.</text>
</comment>
<protein>
    <recommendedName>
        <fullName evidence="5">Integral membrane protein CcmA involved in cell shape determination</fullName>
    </recommendedName>
</protein>
<feature type="region of interest" description="Disordered" evidence="2">
    <location>
        <begin position="117"/>
        <end position="139"/>
    </location>
</feature>
<dbReference type="InterPro" id="IPR007607">
    <property type="entry name" value="BacA/B"/>
</dbReference>
<evidence type="ECO:0000256" key="1">
    <source>
        <dbReference type="ARBA" id="ARBA00044755"/>
    </source>
</evidence>
<name>A0A0G0WS00_9BACT</name>
<proteinExistence type="inferred from homology"/>
<comment type="caution">
    <text evidence="3">The sequence shown here is derived from an EMBL/GenBank/DDBJ whole genome shotgun (WGS) entry which is preliminary data.</text>
</comment>
<dbReference type="AlphaFoldDB" id="A0A0G0WS00"/>
<gene>
    <name evidence="3" type="ORF">UU35_C0004G0008</name>
</gene>
<sequence length="139" mass="14778">MFQRTDTTTPTRSNHGGETIIAQGVKVEGDFTSDGNVVIEGEVTGNVQTSQHLHVGTSAKIRADVVAQDAVIAGEVRGNLSVTGKLDLLETSRVYGDISVHILSVAAGAQVNGKLTMSETDSSEQGNRREEKVRVEEKS</sequence>
<evidence type="ECO:0000313" key="3">
    <source>
        <dbReference type="EMBL" id="KKR87235.1"/>
    </source>
</evidence>
<evidence type="ECO:0008006" key="5">
    <source>
        <dbReference type="Google" id="ProtNLM"/>
    </source>
</evidence>
<dbReference type="EMBL" id="LCAH01000004">
    <property type="protein sequence ID" value="KKR87235.1"/>
    <property type="molecule type" value="Genomic_DNA"/>
</dbReference>
<dbReference type="Pfam" id="PF04519">
    <property type="entry name" value="Bactofilin"/>
    <property type="match status" value="1"/>
</dbReference>
<evidence type="ECO:0000256" key="2">
    <source>
        <dbReference type="SAM" id="MobiDB-lite"/>
    </source>
</evidence>
<dbReference type="PANTHER" id="PTHR35024">
    <property type="entry name" value="HYPOTHETICAL CYTOSOLIC PROTEIN"/>
    <property type="match status" value="1"/>
</dbReference>
<feature type="compositionally biased region" description="Basic and acidic residues" evidence="2">
    <location>
        <begin position="126"/>
        <end position="139"/>
    </location>
</feature>
<accession>A0A0G0WS00</accession>
<evidence type="ECO:0000313" key="4">
    <source>
        <dbReference type="Proteomes" id="UP000034616"/>
    </source>
</evidence>
<dbReference type="Proteomes" id="UP000034616">
    <property type="component" value="Unassembled WGS sequence"/>
</dbReference>
<dbReference type="PANTHER" id="PTHR35024:SF4">
    <property type="entry name" value="POLYMER-FORMING CYTOSKELETAL PROTEIN"/>
    <property type="match status" value="1"/>
</dbReference>
<organism evidence="3 4">
    <name type="scientific">Candidatus Uhrbacteria bacterium GW2011_GWC2_41_11</name>
    <dbReference type="NCBI Taxonomy" id="1618985"/>
    <lineage>
        <taxon>Bacteria</taxon>
        <taxon>Candidatus Uhriibacteriota</taxon>
    </lineage>
</organism>
<reference evidence="3 4" key="1">
    <citation type="journal article" date="2015" name="Nature">
        <title>rRNA introns, odd ribosomes, and small enigmatic genomes across a large radiation of phyla.</title>
        <authorList>
            <person name="Brown C.T."/>
            <person name="Hug L.A."/>
            <person name="Thomas B.C."/>
            <person name="Sharon I."/>
            <person name="Castelle C.J."/>
            <person name="Singh A."/>
            <person name="Wilkins M.J."/>
            <person name="Williams K.H."/>
            <person name="Banfield J.F."/>
        </authorList>
    </citation>
    <scope>NUCLEOTIDE SEQUENCE [LARGE SCALE GENOMIC DNA]</scope>
</reference>